<dbReference type="Pfam" id="PF10710">
    <property type="entry name" value="DUF2512"/>
    <property type="match status" value="1"/>
</dbReference>
<feature type="transmembrane region" description="Helical" evidence="1">
    <location>
        <begin position="31"/>
        <end position="48"/>
    </location>
</feature>
<reference evidence="2 3" key="1">
    <citation type="submission" date="2020-07" db="EMBL/GenBank/DDBJ databases">
        <title>Alkalicella. sp. LB2 genome.</title>
        <authorList>
            <person name="Postec A."/>
            <person name="Quemeneur M."/>
        </authorList>
    </citation>
    <scope>NUCLEOTIDE SEQUENCE [LARGE SCALE GENOMIC DNA]</scope>
    <source>
        <strain evidence="2 3">LB2</strain>
    </source>
</reference>
<feature type="transmembrane region" description="Helical" evidence="1">
    <location>
        <begin position="60"/>
        <end position="81"/>
    </location>
</feature>
<evidence type="ECO:0000313" key="3">
    <source>
        <dbReference type="Proteomes" id="UP000516160"/>
    </source>
</evidence>
<dbReference type="Proteomes" id="UP000516160">
    <property type="component" value="Chromosome"/>
</dbReference>
<accession>A0A7G9W5H6</accession>
<dbReference type="EMBL" id="CP058559">
    <property type="protein sequence ID" value="QNO13938.1"/>
    <property type="molecule type" value="Genomic_DNA"/>
</dbReference>
<organism evidence="2 3">
    <name type="scientific">Alkalicella caledoniensis</name>
    <dbReference type="NCBI Taxonomy" id="2731377"/>
    <lineage>
        <taxon>Bacteria</taxon>
        <taxon>Bacillati</taxon>
        <taxon>Bacillota</taxon>
        <taxon>Clostridia</taxon>
        <taxon>Eubacteriales</taxon>
        <taxon>Proteinivoracaceae</taxon>
        <taxon>Alkalicella</taxon>
    </lineage>
</organism>
<name>A0A7G9W5H6_ALKCA</name>
<protein>
    <submittedName>
        <fullName evidence="2">DUF2512 family protein</fullName>
    </submittedName>
</protein>
<sequence>MNKTTTALVIKFVLTFGAAWMAFALVDNNHFGWVLVLAVIGTIVNYLIGDLIILAPFRAVVAAVGDGLMAILLAFILDILTPNSETSFSGLLAFGALIIFAEYYFHIYILETDNVENKKR</sequence>
<dbReference type="RefSeq" id="WP_213167601.1">
    <property type="nucleotide sequence ID" value="NZ_CP058559.1"/>
</dbReference>
<gene>
    <name evidence="2" type="ORF">HYG86_03715</name>
</gene>
<dbReference type="InterPro" id="IPR019649">
    <property type="entry name" value="DUF2512"/>
</dbReference>
<dbReference type="KEGG" id="acae:HYG86_03715"/>
<keyword evidence="3" id="KW-1185">Reference proteome</keyword>
<evidence type="ECO:0000256" key="1">
    <source>
        <dbReference type="SAM" id="Phobius"/>
    </source>
</evidence>
<dbReference type="AlphaFoldDB" id="A0A7G9W5H6"/>
<proteinExistence type="predicted"/>
<feature type="transmembrane region" description="Helical" evidence="1">
    <location>
        <begin position="87"/>
        <end position="110"/>
    </location>
</feature>
<keyword evidence="1" id="KW-0472">Membrane</keyword>
<feature type="transmembrane region" description="Helical" evidence="1">
    <location>
        <begin position="7"/>
        <end position="25"/>
    </location>
</feature>
<evidence type="ECO:0000313" key="2">
    <source>
        <dbReference type="EMBL" id="QNO13938.1"/>
    </source>
</evidence>
<keyword evidence="1" id="KW-0812">Transmembrane</keyword>
<keyword evidence="1" id="KW-1133">Transmembrane helix</keyword>